<gene>
    <name evidence="2" type="ORF">ALC60_12817</name>
</gene>
<reference evidence="2 3" key="1">
    <citation type="submission" date="2015-09" db="EMBL/GenBank/DDBJ databases">
        <title>Trachymyrmex zeteki WGS genome.</title>
        <authorList>
            <person name="Nygaard S."/>
            <person name="Hu H."/>
            <person name="Boomsma J."/>
            <person name="Zhang G."/>
        </authorList>
    </citation>
    <scope>NUCLEOTIDE SEQUENCE [LARGE SCALE GENOMIC DNA]</scope>
    <source>
        <strain evidence="2">Tzet28-1</strain>
        <tissue evidence="2">Whole body</tissue>
    </source>
</reference>
<sequence>MDPGGWTYGKDLSVGRLVVAALLWLVPVALRVTGPQSEVVAQQLHDQCGIFVAVFIKCVQLRDRVVERLQKEHDAGWLVWYQ</sequence>
<evidence type="ECO:0000256" key="1">
    <source>
        <dbReference type="SAM" id="Phobius"/>
    </source>
</evidence>
<name>A0A151WK98_9HYME</name>
<protein>
    <submittedName>
        <fullName evidence="2">Uncharacterized protein</fullName>
    </submittedName>
</protein>
<feature type="transmembrane region" description="Helical" evidence="1">
    <location>
        <begin position="12"/>
        <end position="30"/>
    </location>
</feature>
<evidence type="ECO:0000313" key="2">
    <source>
        <dbReference type="EMBL" id="KYQ48105.1"/>
    </source>
</evidence>
<dbReference type="EMBL" id="KQ983031">
    <property type="protein sequence ID" value="KYQ48105.1"/>
    <property type="molecule type" value="Genomic_DNA"/>
</dbReference>
<dbReference type="Proteomes" id="UP000075809">
    <property type="component" value="Unassembled WGS sequence"/>
</dbReference>
<proteinExistence type="predicted"/>
<dbReference type="AlphaFoldDB" id="A0A151WK98"/>
<organism evidence="2 3">
    <name type="scientific">Mycetomoellerius zeteki</name>
    <dbReference type="NCBI Taxonomy" id="64791"/>
    <lineage>
        <taxon>Eukaryota</taxon>
        <taxon>Metazoa</taxon>
        <taxon>Ecdysozoa</taxon>
        <taxon>Arthropoda</taxon>
        <taxon>Hexapoda</taxon>
        <taxon>Insecta</taxon>
        <taxon>Pterygota</taxon>
        <taxon>Neoptera</taxon>
        <taxon>Endopterygota</taxon>
        <taxon>Hymenoptera</taxon>
        <taxon>Apocrita</taxon>
        <taxon>Aculeata</taxon>
        <taxon>Formicoidea</taxon>
        <taxon>Formicidae</taxon>
        <taxon>Myrmicinae</taxon>
        <taxon>Mycetomoellerius</taxon>
    </lineage>
</organism>
<keyword evidence="3" id="KW-1185">Reference proteome</keyword>
<keyword evidence="1" id="KW-1133">Transmembrane helix</keyword>
<keyword evidence="1" id="KW-0812">Transmembrane</keyword>
<keyword evidence="1" id="KW-0472">Membrane</keyword>
<evidence type="ECO:0000313" key="3">
    <source>
        <dbReference type="Proteomes" id="UP000075809"/>
    </source>
</evidence>
<accession>A0A151WK98</accession>